<dbReference type="Pfam" id="PF11230">
    <property type="entry name" value="YjjI-like"/>
    <property type="match status" value="1"/>
</dbReference>
<dbReference type="OrthoDB" id="6189458at2"/>
<keyword evidence="2" id="KW-1185">Reference proteome</keyword>
<dbReference type="AlphaFoldDB" id="A0A4R8A5T9"/>
<proteinExistence type="predicted"/>
<gene>
    <name evidence="1" type="ORF">EDD63_10360</name>
</gene>
<dbReference type="Gene3D" id="3.20.70.20">
    <property type="match status" value="1"/>
</dbReference>
<dbReference type="InterPro" id="IPR016905">
    <property type="entry name" value="Glycyl_radical_YjjI-like"/>
</dbReference>
<evidence type="ECO:0000313" key="2">
    <source>
        <dbReference type="Proteomes" id="UP000294743"/>
    </source>
</evidence>
<comment type="caution">
    <text evidence="1">The sequence shown here is derived from an EMBL/GenBank/DDBJ whole genome shotgun (WGS) entry which is preliminary data.</text>
</comment>
<dbReference type="RefSeq" id="WP_134167841.1">
    <property type="nucleotide sequence ID" value="NZ_SODD01000003.1"/>
</dbReference>
<dbReference type="Proteomes" id="UP000294743">
    <property type="component" value="Unassembled WGS sequence"/>
</dbReference>
<reference evidence="1 2" key="1">
    <citation type="submission" date="2019-03" db="EMBL/GenBank/DDBJ databases">
        <title>Genomic Encyclopedia of Type Strains, Phase IV (KMG-IV): sequencing the most valuable type-strain genomes for metagenomic binning, comparative biology and taxonomic classification.</title>
        <authorList>
            <person name="Goeker M."/>
        </authorList>
    </citation>
    <scope>NUCLEOTIDE SEQUENCE [LARGE SCALE GENOMIC DNA]</scope>
    <source>
        <strain evidence="1 2">DSM 28867</strain>
    </source>
</reference>
<protein>
    <submittedName>
        <fullName evidence="1">YjjI family glycine radical enzyme</fullName>
    </submittedName>
</protein>
<organism evidence="1 2">
    <name type="scientific">Breznakia blatticola</name>
    <dbReference type="NCBI Taxonomy" id="1754012"/>
    <lineage>
        <taxon>Bacteria</taxon>
        <taxon>Bacillati</taxon>
        <taxon>Bacillota</taxon>
        <taxon>Erysipelotrichia</taxon>
        <taxon>Erysipelotrichales</taxon>
        <taxon>Erysipelotrichaceae</taxon>
        <taxon>Breznakia</taxon>
    </lineage>
</organism>
<evidence type="ECO:0000313" key="1">
    <source>
        <dbReference type="EMBL" id="TDW25773.1"/>
    </source>
</evidence>
<dbReference type="EMBL" id="SODD01000003">
    <property type="protein sequence ID" value="TDW25773.1"/>
    <property type="molecule type" value="Genomic_DNA"/>
</dbReference>
<name>A0A4R8A5T9_9FIRM</name>
<accession>A0A4R8A5T9</accession>
<dbReference type="SUPFAM" id="SSF51998">
    <property type="entry name" value="PFL-like glycyl radical enzymes"/>
    <property type="match status" value="1"/>
</dbReference>
<dbReference type="NCBIfam" id="TIGR04040">
    <property type="entry name" value="glycyl_YjjI"/>
    <property type="match status" value="1"/>
</dbReference>
<sequence>MSKVHDIISDPTLTYEQQVLSLARLAENMDDSLARDPEWIEALNEEILCDLGEGLAPYRPRYIVPDYKVLMEKGCKFLNIEAPTDIWEATNALLIFYKHVPSITSFPVYLGNFSKLFAPFDTDEKQTKKALRLFLQHIDSTLTDSFVHANIGPEDNRVSRIILELTEEMQLAIPNITLLYNPEKTSDDFGVASVKCMLATSKPSFANDVMYQQDAGSKEYAIVSCYNSLRVGGGGYTLPRIRLYNASLKAKDANDFITHVLPNYVQIMLKNMDQRIRYIVEESSFFKSNFLVKEGFVKQENFTGMFGVVGLAECVNHLLDSKDQNAGYGHNEEATNLGLQILDTIHDLVVGHKGLYCEGCNDTYVMHAQVGIDSDGTENSPGVRIPIGSEPELRDHILLEAKMHKHFVSGVGDIFKFDETWTKTPEAVLQIIKGALTSGMRYFSGYNADNDVVRVTGYLVKRSEIEKLRNNEASLNQVTMFGKGAEEKGKALSRKIYSE</sequence>